<feature type="transmembrane region" description="Helical" evidence="1">
    <location>
        <begin position="636"/>
        <end position="657"/>
    </location>
</feature>
<dbReference type="Proteomes" id="UP000598775">
    <property type="component" value="Unassembled WGS sequence"/>
</dbReference>
<reference evidence="3 4" key="1">
    <citation type="journal article" date="2014" name="Int. J. Syst. Evol. Microbiol.">
        <title>Complete genome sequence of Corynebacterium casei LMG S-19264T (=DSM 44701T), isolated from a smear-ripened cheese.</title>
        <authorList>
            <consortium name="US DOE Joint Genome Institute (JGI-PGF)"/>
            <person name="Walter F."/>
            <person name="Albersmeier A."/>
            <person name="Kalinowski J."/>
            <person name="Ruckert C."/>
        </authorList>
    </citation>
    <scope>NUCLEOTIDE SEQUENCE [LARGE SCALE GENOMIC DNA]</scope>
    <source>
        <strain evidence="3 4">CGMCC 1.12976</strain>
    </source>
</reference>
<dbReference type="EMBL" id="BMGP01000001">
    <property type="protein sequence ID" value="GGF12570.1"/>
    <property type="molecule type" value="Genomic_DNA"/>
</dbReference>
<keyword evidence="1" id="KW-0812">Transmembrane</keyword>
<comment type="caution">
    <text evidence="3">The sequence shown here is derived from an EMBL/GenBank/DDBJ whole genome shotgun (WGS) entry which is preliminary data.</text>
</comment>
<feature type="signal peptide" evidence="2">
    <location>
        <begin position="1"/>
        <end position="21"/>
    </location>
</feature>
<keyword evidence="4" id="KW-1185">Reference proteome</keyword>
<protein>
    <recommendedName>
        <fullName evidence="5">Cellulose synthase</fullName>
    </recommendedName>
</protein>
<dbReference type="RefSeq" id="WP_188672635.1">
    <property type="nucleotide sequence ID" value="NZ_BMGP01000001.1"/>
</dbReference>
<evidence type="ECO:0000313" key="3">
    <source>
        <dbReference type="EMBL" id="GGF12570.1"/>
    </source>
</evidence>
<keyword evidence="2" id="KW-0732">Signal</keyword>
<keyword evidence="1" id="KW-0472">Membrane</keyword>
<name>A0A917ETU6_9MICO</name>
<feature type="chain" id="PRO_5037341327" description="Cellulose synthase" evidence="2">
    <location>
        <begin position="22"/>
        <end position="694"/>
    </location>
</feature>
<keyword evidence="1" id="KW-1133">Transmembrane helix</keyword>
<accession>A0A917ETU6</accession>
<gene>
    <name evidence="3" type="ORF">GCM10011399_03160</name>
</gene>
<sequence>MTLLAPLAAATAASASTTAAASTALASPAVSAPAVSATDAPGTLSFPVETTVPAGTGAVFVNLQVPDGLTPTSLTGAIKPVTPAATSGSSAVATPGGQLLVTVNGAVLQTLDPTMPGTLNVPLQASDEVKGVVTIGLTYATLSGSDNAVCTVPSNASVSLTDAVMNVDGAAAAPSTVADFLSPSVNAVSVVIPDAPSQALEQAGLATIASLAHALPQSDSLSLTTTSDTANRTTVAPIRGRIIVLAPSTDSSVTTATTALSSGDGGVPTLTITGPEATLAPAGAALGSDYLVLANSADTTGLSQTGTSTPALTQNLSYFGSPNQIALAGFGQSSSFTNISQASFGGPVSSATVHIVGMHSDIPDSVIATANVYWNNFLIGSQVLAHSTPIDLTLPVSGTLLTAANGLKIELSAVPVTGNCTGPINQIPIELFVDSQASTVSGVRGQTLTPGFQRFPQVLGSTLPVAFGTGASAATAVASAGDIVASVQRNSSIQLAVTVVSPGSFISSSQSGLFVGATSSDSNALGSPLRLDSFKAIDSNAVSFGVGTTEPYAALQSFQSGGRNVLMLGGWAPDSSSDAVQGLQVQAASYTTSNPDGWFGLSGDVLIAQPNQGDPVLISSNAIVPQTAVTDDYRGYAVWIAVIAIILILAGVVGEITRRRRKAKLKKYVDAQIASEGAEPAADGAEAPESSKPE</sequence>
<evidence type="ECO:0000313" key="4">
    <source>
        <dbReference type="Proteomes" id="UP000598775"/>
    </source>
</evidence>
<organism evidence="3 4">
    <name type="scientific">Subtercola lobariae</name>
    <dbReference type="NCBI Taxonomy" id="1588641"/>
    <lineage>
        <taxon>Bacteria</taxon>
        <taxon>Bacillati</taxon>
        <taxon>Actinomycetota</taxon>
        <taxon>Actinomycetes</taxon>
        <taxon>Micrococcales</taxon>
        <taxon>Microbacteriaceae</taxon>
        <taxon>Subtercola</taxon>
    </lineage>
</organism>
<proteinExistence type="predicted"/>
<evidence type="ECO:0000256" key="2">
    <source>
        <dbReference type="SAM" id="SignalP"/>
    </source>
</evidence>
<dbReference type="AlphaFoldDB" id="A0A917ETU6"/>
<evidence type="ECO:0000256" key="1">
    <source>
        <dbReference type="SAM" id="Phobius"/>
    </source>
</evidence>
<evidence type="ECO:0008006" key="5">
    <source>
        <dbReference type="Google" id="ProtNLM"/>
    </source>
</evidence>